<dbReference type="AlphaFoldDB" id="A0A0F9RUT0"/>
<name>A0A0F9RUT0_9ZZZZ</name>
<proteinExistence type="predicted"/>
<protein>
    <submittedName>
        <fullName evidence="1">Uncharacterized protein</fullName>
    </submittedName>
</protein>
<gene>
    <name evidence="1" type="ORF">LCGC14_0851980</name>
</gene>
<reference evidence="1" key="1">
    <citation type="journal article" date="2015" name="Nature">
        <title>Complex archaea that bridge the gap between prokaryotes and eukaryotes.</title>
        <authorList>
            <person name="Spang A."/>
            <person name="Saw J.H."/>
            <person name="Jorgensen S.L."/>
            <person name="Zaremba-Niedzwiedzka K."/>
            <person name="Martijn J."/>
            <person name="Lind A.E."/>
            <person name="van Eijk R."/>
            <person name="Schleper C."/>
            <person name="Guy L."/>
            <person name="Ettema T.J."/>
        </authorList>
    </citation>
    <scope>NUCLEOTIDE SEQUENCE</scope>
</reference>
<accession>A0A0F9RUT0</accession>
<evidence type="ECO:0000313" key="1">
    <source>
        <dbReference type="EMBL" id="KKN28686.1"/>
    </source>
</evidence>
<organism evidence="1">
    <name type="scientific">marine sediment metagenome</name>
    <dbReference type="NCBI Taxonomy" id="412755"/>
    <lineage>
        <taxon>unclassified sequences</taxon>
        <taxon>metagenomes</taxon>
        <taxon>ecological metagenomes</taxon>
    </lineage>
</organism>
<sequence length="79" mass="9425">MKLKTLKDLKFKGIVIDYGTEKELKEKRKMLLKNKSFTLLKPHPKTGEPYISWMGTKKKFMTFPQFKPEDFNITEEDLK</sequence>
<dbReference type="EMBL" id="LAZR01002543">
    <property type="protein sequence ID" value="KKN28686.1"/>
    <property type="molecule type" value="Genomic_DNA"/>
</dbReference>
<comment type="caution">
    <text evidence="1">The sequence shown here is derived from an EMBL/GenBank/DDBJ whole genome shotgun (WGS) entry which is preliminary data.</text>
</comment>